<keyword evidence="1" id="KW-0812">Transmembrane</keyword>
<feature type="transmembrane region" description="Helical" evidence="1">
    <location>
        <begin position="6"/>
        <end position="29"/>
    </location>
</feature>
<proteinExistence type="predicted"/>
<accession>A0AAE4SAF2</accession>
<keyword evidence="3" id="KW-1185">Reference proteome</keyword>
<gene>
    <name evidence="2" type="ORF">McpAg1_08260</name>
</gene>
<organism evidence="2 3">
    <name type="scientific">Methanorbis furvi</name>
    <dbReference type="NCBI Taxonomy" id="3028299"/>
    <lineage>
        <taxon>Archaea</taxon>
        <taxon>Methanobacteriati</taxon>
        <taxon>Methanobacteriota</taxon>
        <taxon>Stenosarchaea group</taxon>
        <taxon>Methanomicrobia</taxon>
        <taxon>Methanomicrobiales</taxon>
        <taxon>Methanocorpusculaceae</taxon>
        <taxon>Methanorbis</taxon>
    </lineage>
</organism>
<dbReference type="Proteomes" id="UP001273136">
    <property type="component" value="Unassembled WGS sequence"/>
</dbReference>
<sequence>MSRSTVAMTVVTLICFSVAIIFLGLATLYTEPDGLSVVSHGLRISPENSAELKEKLEILAGENYQYWLATDYYDGVRGKLFGTVVTINYPTPIDITWTEYTADSDPEMIPVTVSKIIAIIPDNSDECRLIVYRPAPETEHSNPSVYVFRMLPDQANELLKLI</sequence>
<protein>
    <submittedName>
        <fullName evidence="2">Uncharacterized protein</fullName>
    </submittedName>
</protein>
<dbReference type="AlphaFoldDB" id="A0AAE4SAF2"/>
<keyword evidence="1" id="KW-0472">Membrane</keyword>
<evidence type="ECO:0000313" key="2">
    <source>
        <dbReference type="EMBL" id="MDV0441618.1"/>
    </source>
</evidence>
<keyword evidence="1" id="KW-1133">Transmembrane helix</keyword>
<comment type="caution">
    <text evidence="2">The sequence shown here is derived from an EMBL/GenBank/DDBJ whole genome shotgun (WGS) entry which is preliminary data.</text>
</comment>
<dbReference type="RefSeq" id="WP_338094022.1">
    <property type="nucleotide sequence ID" value="NZ_JAWDKA010000004.1"/>
</dbReference>
<evidence type="ECO:0000313" key="3">
    <source>
        <dbReference type="Proteomes" id="UP001273136"/>
    </source>
</evidence>
<evidence type="ECO:0000256" key="1">
    <source>
        <dbReference type="SAM" id="Phobius"/>
    </source>
</evidence>
<reference evidence="2" key="1">
    <citation type="submission" date="2023-06" db="EMBL/GenBank/DDBJ databases">
        <title>Genome sequence of Methancorpusculaceae sp. Ag1.</title>
        <authorList>
            <person name="Protasov E."/>
            <person name="Platt K."/>
            <person name="Poehlein A."/>
            <person name="Daniel R."/>
            <person name="Brune A."/>
        </authorList>
    </citation>
    <scope>NUCLEOTIDE SEQUENCE</scope>
    <source>
        <strain evidence="2">Ag1</strain>
    </source>
</reference>
<name>A0AAE4SAF2_9EURY</name>
<dbReference type="EMBL" id="JAWDKA010000004">
    <property type="protein sequence ID" value="MDV0441618.1"/>
    <property type="molecule type" value="Genomic_DNA"/>
</dbReference>